<proteinExistence type="predicted"/>
<dbReference type="InterPro" id="IPR011059">
    <property type="entry name" value="Metal-dep_hydrolase_composite"/>
</dbReference>
<evidence type="ECO:0000259" key="1">
    <source>
        <dbReference type="Pfam" id="PF01979"/>
    </source>
</evidence>
<dbReference type="Gene3D" id="3.20.20.140">
    <property type="entry name" value="Metal-dependent hydrolases"/>
    <property type="match status" value="1"/>
</dbReference>
<dbReference type="Proteomes" id="UP001595557">
    <property type="component" value="Unassembled WGS sequence"/>
</dbReference>
<dbReference type="InterPro" id="IPR006680">
    <property type="entry name" value="Amidohydro-rel"/>
</dbReference>
<dbReference type="Pfam" id="PF01979">
    <property type="entry name" value="Amidohydro_1"/>
    <property type="match status" value="1"/>
</dbReference>
<accession>A0ABV7ILY2</accession>
<dbReference type="SUPFAM" id="SSF51338">
    <property type="entry name" value="Composite domain of metallo-dependent hydrolases"/>
    <property type="match status" value="1"/>
</dbReference>
<sequence>MSEAEAQAASETLFRDVRVFDGKGDALSDPTSVLVRGNLIAVVGDAVAAAPDATVIDGGGRTVMPGLIDAHWHTMLIRQTPEQMLFGDVGFVNLLAGAEATATLMRGFTSVRDMGGPSFGLKQAIDTGIVPGPRIWPSGAMITVTSGHGDFRPVSDLPRDASKPLSRVEELGAAMVVDSPDMVRQRVREELMKGASQIKLTAGGGVASPHSPLDVSTFTLEELKAAVEAATNWGTYVTVHAYTSAAVRRAVDAGVKVIEHGHLMDEDTARYLAEKDIWLSVQPIIPEFFGGMFPPGSDQAQKADEVMEGTDRLYRMVKEFNIKTAFGTDVLFSEAMARQQGRMLASLQQWFTPAEILRQATSTNAELLELSGLRSPYKGRLGVIEEGALADLLLVDGDPVTNIDLLADPDQNLVLIMKDGKVYKNLLSD</sequence>
<name>A0ABV7ILY2_9RHOB</name>
<dbReference type="CDD" id="cd01299">
    <property type="entry name" value="Met_dep_hydrolase_A"/>
    <property type="match status" value="1"/>
</dbReference>
<dbReference type="InterPro" id="IPR051781">
    <property type="entry name" value="Metallo-dep_Hydrolase"/>
</dbReference>
<dbReference type="InterPro" id="IPR032466">
    <property type="entry name" value="Metal_Hydrolase"/>
</dbReference>
<dbReference type="EMBL" id="JBHRTE010000065">
    <property type="protein sequence ID" value="MFC3169457.1"/>
    <property type="molecule type" value="Genomic_DNA"/>
</dbReference>
<feature type="domain" description="Amidohydrolase-related" evidence="1">
    <location>
        <begin position="62"/>
        <end position="422"/>
    </location>
</feature>
<gene>
    <name evidence="2" type="ORF">ACFOD7_15490</name>
</gene>
<organism evidence="2 3">
    <name type="scientific">Paracoccus fontiphilus</name>
    <dbReference type="NCBI Taxonomy" id="1815556"/>
    <lineage>
        <taxon>Bacteria</taxon>
        <taxon>Pseudomonadati</taxon>
        <taxon>Pseudomonadota</taxon>
        <taxon>Alphaproteobacteria</taxon>
        <taxon>Rhodobacterales</taxon>
        <taxon>Paracoccaceae</taxon>
        <taxon>Paracoccus</taxon>
    </lineage>
</organism>
<evidence type="ECO:0000313" key="3">
    <source>
        <dbReference type="Proteomes" id="UP001595557"/>
    </source>
</evidence>
<reference evidence="3" key="1">
    <citation type="journal article" date="2019" name="Int. J. Syst. Evol. Microbiol.">
        <title>The Global Catalogue of Microorganisms (GCM) 10K type strain sequencing project: providing services to taxonomists for standard genome sequencing and annotation.</title>
        <authorList>
            <consortium name="The Broad Institute Genomics Platform"/>
            <consortium name="The Broad Institute Genome Sequencing Center for Infectious Disease"/>
            <person name="Wu L."/>
            <person name="Ma J."/>
        </authorList>
    </citation>
    <scope>NUCLEOTIDE SEQUENCE [LARGE SCALE GENOMIC DNA]</scope>
    <source>
        <strain evidence="3">KCTC 52239</strain>
    </source>
</reference>
<dbReference type="PANTHER" id="PTHR43135">
    <property type="entry name" value="ALPHA-D-RIBOSE 1-METHYLPHOSPHONATE 5-TRIPHOSPHATE DIPHOSPHATASE"/>
    <property type="match status" value="1"/>
</dbReference>
<dbReference type="SUPFAM" id="SSF51556">
    <property type="entry name" value="Metallo-dependent hydrolases"/>
    <property type="match status" value="1"/>
</dbReference>
<keyword evidence="3" id="KW-1185">Reference proteome</keyword>
<protein>
    <submittedName>
        <fullName evidence="2">Amidohydrolase family protein</fullName>
    </submittedName>
</protein>
<dbReference type="InterPro" id="IPR057744">
    <property type="entry name" value="OTAase-like"/>
</dbReference>
<comment type="caution">
    <text evidence="2">The sequence shown here is derived from an EMBL/GenBank/DDBJ whole genome shotgun (WGS) entry which is preliminary data.</text>
</comment>
<dbReference type="RefSeq" id="WP_207471298.1">
    <property type="nucleotide sequence ID" value="NZ_JAFNAW010000066.1"/>
</dbReference>
<evidence type="ECO:0000313" key="2">
    <source>
        <dbReference type="EMBL" id="MFC3169457.1"/>
    </source>
</evidence>
<dbReference type="PANTHER" id="PTHR43135:SF3">
    <property type="entry name" value="ALPHA-D-RIBOSE 1-METHYLPHOSPHONATE 5-TRIPHOSPHATE DIPHOSPHATASE"/>
    <property type="match status" value="1"/>
</dbReference>
<dbReference type="Gene3D" id="2.30.40.10">
    <property type="entry name" value="Urease, subunit C, domain 1"/>
    <property type="match status" value="1"/>
</dbReference>